<dbReference type="Pfam" id="PF25637">
    <property type="entry name" value="DUF7942"/>
    <property type="match status" value="1"/>
</dbReference>
<evidence type="ECO:0000313" key="3">
    <source>
        <dbReference type="Proteomes" id="UP001631993"/>
    </source>
</evidence>
<name>A0ABW9IVE1_STRGJ</name>
<feature type="transmembrane region" description="Helical" evidence="1">
    <location>
        <begin position="77"/>
        <end position="96"/>
    </location>
</feature>
<dbReference type="RefSeq" id="WP_150472142.1">
    <property type="nucleotide sequence ID" value="NZ_BMVS01000009.1"/>
</dbReference>
<reference evidence="2 3" key="1">
    <citation type="submission" date="2024-12" db="EMBL/GenBank/DDBJ databases">
        <title>Forecasting of Potato common scab and diversities of Pathogenic streptomyces spp. in china.</title>
        <authorList>
            <person name="Handique U."/>
            <person name="Wu J."/>
        </authorList>
    </citation>
    <scope>NUCLEOTIDE SEQUENCE [LARGE SCALE GENOMIC DNA]</scope>
    <source>
        <strain evidence="2 3">ZRIMU1585</strain>
    </source>
</reference>
<dbReference type="EMBL" id="JBJVNE010000024">
    <property type="protein sequence ID" value="MFM9651962.1"/>
    <property type="molecule type" value="Genomic_DNA"/>
</dbReference>
<evidence type="ECO:0000313" key="2">
    <source>
        <dbReference type="EMBL" id="MFM9651962.1"/>
    </source>
</evidence>
<dbReference type="InterPro" id="IPR057702">
    <property type="entry name" value="DUF7942"/>
</dbReference>
<gene>
    <name evidence="2" type="ORF">ACKI1S_38230</name>
</gene>
<sequence length="110" mass="11151">MPRTGTGSGRSLPRRLRHVLGDVVALGYLAVCAGLLVWAIVVTVTDDSGESMAGVIPLLATAPGSLLFLALPEGGGMLLLAVVLGALINATVIGWCSRALRRGGRGTTAS</sequence>
<evidence type="ECO:0000256" key="1">
    <source>
        <dbReference type="SAM" id="Phobius"/>
    </source>
</evidence>
<keyword evidence="1" id="KW-0812">Transmembrane</keyword>
<keyword evidence="1" id="KW-1133">Transmembrane helix</keyword>
<proteinExistence type="predicted"/>
<organism evidence="2 3">
    <name type="scientific">Streptomyces galilaeus</name>
    <dbReference type="NCBI Taxonomy" id="33899"/>
    <lineage>
        <taxon>Bacteria</taxon>
        <taxon>Bacillati</taxon>
        <taxon>Actinomycetota</taxon>
        <taxon>Actinomycetes</taxon>
        <taxon>Kitasatosporales</taxon>
        <taxon>Streptomycetaceae</taxon>
        <taxon>Streptomyces</taxon>
    </lineage>
</organism>
<comment type="caution">
    <text evidence="2">The sequence shown here is derived from an EMBL/GenBank/DDBJ whole genome shotgun (WGS) entry which is preliminary data.</text>
</comment>
<dbReference type="NCBIfam" id="NF046119">
    <property type="entry name" value="memb_SCO4225"/>
    <property type="match status" value="1"/>
</dbReference>
<dbReference type="Proteomes" id="UP001631993">
    <property type="component" value="Unassembled WGS sequence"/>
</dbReference>
<keyword evidence="3" id="KW-1185">Reference proteome</keyword>
<accession>A0ABW9IVE1</accession>
<feature type="transmembrane region" description="Helical" evidence="1">
    <location>
        <begin position="20"/>
        <end position="41"/>
    </location>
</feature>
<keyword evidence="1" id="KW-0472">Membrane</keyword>
<dbReference type="GeneID" id="93763046"/>
<protein>
    <submittedName>
        <fullName evidence="2">SCO4225 family membrane protein</fullName>
    </submittedName>
</protein>